<evidence type="ECO:0000313" key="5">
    <source>
        <dbReference type="EMBL" id="CAB5226575.1"/>
    </source>
</evidence>
<reference evidence="3" key="1">
    <citation type="submission" date="2020-05" db="EMBL/GenBank/DDBJ databases">
        <authorList>
            <person name="Chiriac C."/>
            <person name="Salcher M."/>
            <person name="Ghai R."/>
            <person name="Kavagutti S V."/>
        </authorList>
    </citation>
    <scope>NUCLEOTIDE SEQUENCE</scope>
</reference>
<dbReference type="EMBL" id="LR797353">
    <property type="protein sequence ID" value="CAB4204925.1"/>
    <property type="molecule type" value="Genomic_DNA"/>
</dbReference>
<evidence type="ECO:0000313" key="2">
    <source>
        <dbReference type="EMBL" id="CAB4180843.1"/>
    </source>
</evidence>
<dbReference type="EMBL" id="LR797023">
    <property type="protein sequence ID" value="CAB4180843.1"/>
    <property type="molecule type" value="Genomic_DNA"/>
</dbReference>
<evidence type="ECO:0000313" key="1">
    <source>
        <dbReference type="EMBL" id="CAB4150238.1"/>
    </source>
</evidence>
<dbReference type="Pfam" id="PF25690">
    <property type="entry name" value="Phage_gp49"/>
    <property type="match status" value="1"/>
</dbReference>
<protein>
    <submittedName>
        <fullName evidence="3">Uncharacterized protein</fullName>
    </submittedName>
</protein>
<dbReference type="EMBL" id="LR798367">
    <property type="protein sequence ID" value="CAB5226575.1"/>
    <property type="molecule type" value="Genomic_DNA"/>
</dbReference>
<dbReference type="InterPro" id="IPR057999">
    <property type="entry name" value="Gp49"/>
</dbReference>
<proteinExistence type="predicted"/>
<dbReference type="EMBL" id="LR797236">
    <property type="protein sequence ID" value="CAB4195194.1"/>
    <property type="molecule type" value="Genomic_DNA"/>
</dbReference>
<evidence type="ECO:0000313" key="3">
    <source>
        <dbReference type="EMBL" id="CAB4195194.1"/>
    </source>
</evidence>
<dbReference type="EMBL" id="LR796540">
    <property type="protein sequence ID" value="CAB4150238.1"/>
    <property type="molecule type" value="Genomic_DNA"/>
</dbReference>
<accession>A0A6J5RTH2</accession>
<evidence type="ECO:0000313" key="4">
    <source>
        <dbReference type="EMBL" id="CAB4204925.1"/>
    </source>
</evidence>
<sequence>MGFLDNYEDVATRIKRFWQTYPNGSIQTAIVDFNAEKGYVLIQCTVYRDLGDIKPAGVDYAYGYMAAFNPNMKRWFIEDTSTSAIGRCCGLVLGADTRSTKEQMSQVEGLKTSTAKTEVADVWATNYIENDMPTIGGVIENIASQLGGELVPEAPQCSHGHRIFKSGEGKNGKAWGGYFCTERTKATQCAPNWYVLTSTGKWEPQV</sequence>
<organism evidence="3">
    <name type="scientific">uncultured Caudovirales phage</name>
    <dbReference type="NCBI Taxonomy" id="2100421"/>
    <lineage>
        <taxon>Viruses</taxon>
        <taxon>Duplodnaviria</taxon>
        <taxon>Heunggongvirae</taxon>
        <taxon>Uroviricota</taxon>
        <taxon>Caudoviricetes</taxon>
        <taxon>Peduoviridae</taxon>
        <taxon>Maltschvirus</taxon>
        <taxon>Maltschvirus maltsch</taxon>
    </lineage>
</organism>
<name>A0A6J5RTH2_9CAUD</name>
<gene>
    <name evidence="2" type="ORF">UFOVP1063_19</name>
    <name evidence="3" type="ORF">UFOVP1285_15</name>
    <name evidence="4" type="ORF">UFOVP1405_2</name>
    <name evidence="5" type="ORF">UFOVP1513_4</name>
    <name evidence="1" type="ORF">UFOVP563_13</name>
</gene>